<comment type="caution">
    <text evidence="2">The sequence shown here is derived from an EMBL/GenBank/DDBJ whole genome shotgun (WGS) entry which is preliminary data.</text>
</comment>
<sequence>MEAHVENHAEVHVEDHTEAQDIRLCRSTSRRPCEAQAEDYIEAHMKGPTETHIEEQELIPILFTNKTKNLLR</sequence>
<keyword evidence="3" id="KW-1185">Reference proteome</keyword>
<evidence type="ECO:0000313" key="3">
    <source>
        <dbReference type="Proteomes" id="UP000789901"/>
    </source>
</evidence>
<feature type="non-terminal residue" evidence="2">
    <location>
        <position position="72"/>
    </location>
</feature>
<protein>
    <submittedName>
        <fullName evidence="2">46111_t:CDS:1</fullName>
    </submittedName>
</protein>
<name>A0ABN7VW71_GIGMA</name>
<gene>
    <name evidence="2" type="ORF">GMARGA_LOCUS23473</name>
</gene>
<organism evidence="2 3">
    <name type="scientific">Gigaspora margarita</name>
    <dbReference type="NCBI Taxonomy" id="4874"/>
    <lineage>
        <taxon>Eukaryota</taxon>
        <taxon>Fungi</taxon>
        <taxon>Fungi incertae sedis</taxon>
        <taxon>Mucoromycota</taxon>
        <taxon>Glomeromycotina</taxon>
        <taxon>Glomeromycetes</taxon>
        <taxon>Diversisporales</taxon>
        <taxon>Gigasporaceae</taxon>
        <taxon>Gigaspora</taxon>
    </lineage>
</organism>
<proteinExistence type="predicted"/>
<accession>A0ABN7VW71</accession>
<feature type="region of interest" description="Disordered" evidence="1">
    <location>
        <begin position="1"/>
        <end position="22"/>
    </location>
</feature>
<evidence type="ECO:0000256" key="1">
    <source>
        <dbReference type="SAM" id="MobiDB-lite"/>
    </source>
</evidence>
<evidence type="ECO:0000313" key="2">
    <source>
        <dbReference type="EMBL" id="CAG8802714.1"/>
    </source>
</evidence>
<dbReference type="EMBL" id="CAJVQB010023795">
    <property type="protein sequence ID" value="CAG8802714.1"/>
    <property type="molecule type" value="Genomic_DNA"/>
</dbReference>
<dbReference type="Proteomes" id="UP000789901">
    <property type="component" value="Unassembled WGS sequence"/>
</dbReference>
<reference evidence="2 3" key="1">
    <citation type="submission" date="2021-06" db="EMBL/GenBank/DDBJ databases">
        <authorList>
            <person name="Kallberg Y."/>
            <person name="Tangrot J."/>
            <person name="Rosling A."/>
        </authorList>
    </citation>
    <scope>NUCLEOTIDE SEQUENCE [LARGE SCALE GENOMIC DNA]</scope>
    <source>
        <strain evidence="2 3">120-4 pot B 10/14</strain>
    </source>
</reference>